<keyword evidence="9 12" id="KW-0040">ANK repeat</keyword>
<dbReference type="InterPro" id="IPR002110">
    <property type="entry name" value="Ankyrin_rpt"/>
</dbReference>
<dbReference type="GO" id="GO:0042742">
    <property type="term" value="P:defense response to bacterium"/>
    <property type="evidence" value="ECO:0007669"/>
    <property type="project" value="TreeGrafter"/>
</dbReference>
<dbReference type="GO" id="GO:0009862">
    <property type="term" value="P:systemic acquired resistance, salicylic acid mediated signaling pathway"/>
    <property type="evidence" value="ECO:0007669"/>
    <property type="project" value="InterPro"/>
</dbReference>
<dbReference type="SMART" id="SM00225">
    <property type="entry name" value="BTB"/>
    <property type="match status" value="1"/>
</dbReference>
<dbReference type="PROSITE" id="PS50097">
    <property type="entry name" value="BTB"/>
    <property type="match status" value="1"/>
</dbReference>
<dbReference type="SMART" id="SM00248">
    <property type="entry name" value="ANK"/>
    <property type="match status" value="3"/>
</dbReference>
<evidence type="ECO:0000256" key="8">
    <source>
        <dbReference type="ARBA" id="ARBA00022833"/>
    </source>
</evidence>
<dbReference type="InterPro" id="IPR044292">
    <property type="entry name" value="NPR"/>
</dbReference>
<evidence type="ECO:0000256" key="4">
    <source>
        <dbReference type="ARBA" id="ARBA00022737"/>
    </source>
</evidence>
<dbReference type="GO" id="GO:2000031">
    <property type="term" value="P:regulation of salicylic acid mediated signaling pathway"/>
    <property type="evidence" value="ECO:0007669"/>
    <property type="project" value="InterPro"/>
</dbReference>
<organism evidence="17">
    <name type="scientific">Populus davidiana</name>
    <dbReference type="NCBI Taxonomy" id="266767"/>
    <lineage>
        <taxon>Eukaryota</taxon>
        <taxon>Viridiplantae</taxon>
        <taxon>Streptophyta</taxon>
        <taxon>Embryophyta</taxon>
        <taxon>Tracheophyta</taxon>
        <taxon>Spermatophyta</taxon>
        <taxon>Magnoliopsida</taxon>
        <taxon>eudicotyledons</taxon>
        <taxon>Gunneridae</taxon>
        <taxon>Pentapetalae</taxon>
        <taxon>rosids</taxon>
        <taxon>fabids</taxon>
        <taxon>Malpighiales</taxon>
        <taxon>Salicaceae</taxon>
        <taxon>Saliceae</taxon>
        <taxon>Populus</taxon>
    </lineage>
</organism>
<dbReference type="Pfam" id="PF12313">
    <property type="entry name" value="NPR1_like_C"/>
    <property type="match status" value="1"/>
</dbReference>
<evidence type="ECO:0000259" key="16">
    <source>
        <dbReference type="PROSITE" id="PS52046"/>
    </source>
</evidence>
<comment type="subcellular location">
    <subcellularLocation>
        <location evidence="1">Nucleus</location>
    </subcellularLocation>
</comment>
<dbReference type="FunFam" id="3.30.710.10:FF:000110">
    <property type="entry name" value="Regulatory protein NPR3"/>
    <property type="match status" value="1"/>
</dbReference>
<dbReference type="SUPFAM" id="SSF48403">
    <property type="entry name" value="Ankyrin repeat"/>
    <property type="match status" value="1"/>
</dbReference>
<evidence type="ECO:0000256" key="2">
    <source>
        <dbReference type="ARBA" id="ARBA00004906"/>
    </source>
</evidence>
<evidence type="ECO:0000256" key="3">
    <source>
        <dbReference type="ARBA" id="ARBA00022723"/>
    </source>
</evidence>
<dbReference type="Pfam" id="PF00651">
    <property type="entry name" value="BTB"/>
    <property type="match status" value="1"/>
</dbReference>
<dbReference type="PROSITE" id="PS50088">
    <property type="entry name" value="ANK_REPEAT"/>
    <property type="match status" value="1"/>
</dbReference>
<comment type="pathway">
    <text evidence="2">Protein modification; protein ubiquitination.</text>
</comment>
<reference evidence="17" key="1">
    <citation type="submission" date="2020-03" db="EMBL/GenBank/DDBJ databases">
        <authorList>
            <person name="Zhang R."/>
        </authorList>
    </citation>
    <scope>NUCLEOTIDE SEQUENCE</scope>
</reference>
<keyword evidence="10" id="KW-0539">Nucleus</keyword>
<dbReference type="InterPro" id="IPR000210">
    <property type="entry name" value="BTB/POZ_dom"/>
</dbReference>
<dbReference type="CDD" id="cd18310">
    <property type="entry name" value="BTB_POZ_NPR_plant"/>
    <property type="match status" value="1"/>
</dbReference>
<evidence type="ECO:0000256" key="7">
    <source>
        <dbReference type="ARBA" id="ARBA00022821"/>
    </source>
</evidence>
<feature type="domain" description="C2HC NPR-type" evidence="16">
    <location>
        <begin position="143"/>
        <end position="157"/>
    </location>
</feature>
<dbReference type="Gene3D" id="3.30.710.10">
    <property type="entry name" value="Potassium Channel Kv1.1, Chain A"/>
    <property type="match status" value="1"/>
</dbReference>
<dbReference type="Gene3D" id="1.25.40.20">
    <property type="entry name" value="Ankyrin repeat-containing domain"/>
    <property type="match status" value="1"/>
</dbReference>
<dbReference type="GO" id="GO:2000022">
    <property type="term" value="P:regulation of jasmonic acid mediated signaling pathway"/>
    <property type="evidence" value="ECO:0007669"/>
    <property type="project" value="InterPro"/>
</dbReference>
<sequence length="593" mass="66386">MESPNEMTSSLSFASSSYLSNGSSIHHVSASNVPEPGVNLENLSLNKLSGNLERLLLDKEYDYSDAEIFVEGTPVGVHRCVLAARSQFFHELFKKGNNNSTNGDKPRYLMSDLVPYGGVGYEAFHVFLHYLYTGKLKPSPPEVSRCVDDVCAHDACRPAINYVVELMCASATFQMKELVLLFQRRLLNFIEKALVEDVIPILMAAFHYQLDQLLSHCIERLVRSDLDSTCIDKELPDEISSKIKLLRKKSLPEAESSVEEVDPILEKSFRRIHKALDSDDVELVKLLLSESNLTLDDAYALHYAVAYCDPKIVKEVLSLGSADLNLRNSRGYSVLHVAARRKEPSIIMALLTRGASASETTLDGQNAVAICRRLTRPKDYNEDTKQGQESNKDRICIDVLETDMRRRTSIMSANVSILSPSVADDLSMKLDYLENRVAFARLLFPAEARLAMDSANANSTSMYTGLLASKSKGSSGDLREVDLNETPTVQAKRLQSRLQALHKTVETGRHYFPHCSEVVDKFLDDDMPDALFLDKGTPEEQKTKKMRFVELKDDVQKAFYKDMENNNRSARSSSSSSSSSPKSGVTYKARRKF</sequence>
<evidence type="ECO:0000256" key="10">
    <source>
        <dbReference type="ARBA" id="ARBA00023242"/>
    </source>
</evidence>
<dbReference type="PANTHER" id="PTHR46475">
    <property type="entry name" value="REGULATORY PROTEIN NPR3"/>
    <property type="match status" value="1"/>
</dbReference>
<keyword evidence="8" id="KW-0862">Zinc</keyword>
<dbReference type="GO" id="GO:0008270">
    <property type="term" value="F:zinc ion binding"/>
    <property type="evidence" value="ECO:0007669"/>
    <property type="project" value="UniProtKB-KW"/>
</dbReference>
<dbReference type="SUPFAM" id="SSF54695">
    <property type="entry name" value="POZ domain"/>
    <property type="match status" value="1"/>
</dbReference>
<proteinExistence type="inferred from homology"/>
<comment type="similarity">
    <text evidence="11">Belongs to the plant 'ANKYRIN-BTB/POZ' family. 'NPR1-like' subfamily.</text>
</comment>
<dbReference type="Pfam" id="PF12796">
    <property type="entry name" value="Ank_2"/>
    <property type="match status" value="1"/>
</dbReference>
<keyword evidence="3" id="KW-0479">Metal-binding</keyword>
<evidence type="ECO:0000256" key="9">
    <source>
        <dbReference type="ARBA" id="ARBA00023043"/>
    </source>
</evidence>
<evidence type="ECO:0000256" key="13">
    <source>
        <dbReference type="PROSITE-ProRule" id="PRU01391"/>
    </source>
</evidence>
<name>A0A6M2FAQ5_9ROSI</name>
<evidence type="ECO:0000256" key="1">
    <source>
        <dbReference type="ARBA" id="ARBA00004123"/>
    </source>
</evidence>
<dbReference type="GO" id="GO:0050832">
    <property type="term" value="P:defense response to fungus"/>
    <property type="evidence" value="ECO:0007669"/>
    <property type="project" value="TreeGrafter"/>
</dbReference>
<keyword evidence="4" id="KW-0677">Repeat</keyword>
<dbReference type="InterPro" id="IPR021094">
    <property type="entry name" value="NPR1/NIM1-like_C"/>
</dbReference>
<evidence type="ECO:0000259" key="15">
    <source>
        <dbReference type="PROSITE" id="PS50097"/>
    </source>
</evidence>
<evidence type="ECO:0000256" key="14">
    <source>
        <dbReference type="SAM" id="MobiDB-lite"/>
    </source>
</evidence>
<feature type="region of interest" description="Disordered" evidence="14">
    <location>
        <begin position="559"/>
        <end position="593"/>
    </location>
</feature>
<dbReference type="PROSITE" id="PS52046">
    <property type="entry name" value="ZF_C2HC_NPR"/>
    <property type="match status" value="1"/>
</dbReference>
<keyword evidence="6" id="KW-0833">Ubl conjugation pathway</keyword>
<dbReference type="PROSITE" id="PS50297">
    <property type="entry name" value="ANK_REP_REGION"/>
    <property type="match status" value="1"/>
</dbReference>
<evidence type="ECO:0000256" key="5">
    <source>
        <dbReference type="ARBA" id="ARBA00022771"/>
    </source>
</evidence>
<dbReference type="InterPro" id="IPR057250">
    <property type="entry name" value="Znf_C2HC_NPR-type"/>
</dbReference>
<dbReference type="EMBL" id="GILB01014267">
    <property type="protein sequence ID" value="NUU94600.1"/>
    <property type="molecule type" value="Transcribed_RNA"/>
</dbReference>
<dbReference type="InterPro" id="IPR011333">
    <property type="entry name" value="SKP1/BTB/POZ_sf"/>
</dbReference>
<dbReference type="PANTHER" id="PTHR46475:SF7">
    <property type="entry name" value="REGULATORY PROTEIN, PUTATIVE-RELATED"/>
    <property type="match status" value="1"/>
</dbReference>
<dbReference type="AlphaFoldDB" id="A0A6M2FAQ5"/>
<dbReference type="InterPro" id="IPR036770">
    <property type="entry name" value="Ankyrin_rpt-contain_sf"/>
</dbReference>
<accession>A0A6M2FAQ5</accession>
<dbReference type="GO" id="GO:0005634">
    <property type="term" value="C:nucleus"/>
    <property type="evidence" value="ECO:0007669"/>
    <property type="project" value="UniProtKB-SubCell"/>
</dbReference>
<feature type="domain" description="BTB" evidence="15">
    <location>
        <begin position="64"/>
        <end position="140"/>
    </location>
</feature>
<dbReference type="FunFam" id="1.25.40.20:FF:000123">
    <property type="entry name" value="regulatory protein NPR3-like"/>
    <property type="match status" value="1"/>
</dbReference>
<keyword evidence="7" id="KW-0611">Plant defense</keyword>
<keyword evidence="5 13" id="KW-0863">Zinc-finger</keyword>
<evidence type="ECO:0000313" key="17">
    <source>
        <dbReference type="EMBL" id="NUU94600.1"/>
    </source>
</evidence>
<evidence type="ECO:0000256" key="11">
    <source>
        <dbReference type="ARBA" id="ARBA00044947"/>
    </source>
</evidence>
<protein>
    <submittedName>
        <fullName evidence="17">Uncharacterized protein</fullName>
    </submittedName>
</protein>
<feature type="repeat" description="ANK" evidence="12">
    <location>
        <begin position="330"/>
        <end position="362"/>
    </location>
</feature>
<evidence type="ECO:0000256" key="12">
    <source>
        <dbReference type="PROSITE-ProRule" id="PRU00023"/>
    </source>
</evidence>
<evidence type="ECO:0000256" key="6">
    <source>
        <dbReference type="ARBA" id="ARBA00022786"/>
    </source>
</evidence>
<comment type="caution">
    <text evidence="13">Lacks conserved residue(s) required for the propagation of feature annotation.</text>
</comment>